<dbReference type="Pfam" id="PF09438">
    <property type="entry name" value="DUF2017"/>
    <property type="match status" value="1"/>
</dbReference>
<dbReference type="EMBL" id="JTDK01000010">
    <property type="protein sequence ID" value="KHK97529.1"/>
    <property type="molecule type" value="Genomic_DNA"/>
</dbReference>
<evidence type="ECO:0000313" key="2">
    <source>
        <dbReference type="Proteomes" id="UP000031030"/>
    </source>
</evidence>
<keyword evidence="2" id="KW-1185">Reference proteome</keyword>
<reference evidence="1 2" key="1">
    <citation type="submission" date="2014-11" db="EMBL/GenBank/DDBJ databases">
        <title>Genome sequence of Microbacterium mangrovi MUSC 115(T).</title>
        <authorList>
            <person name="Lee L.-H."/>
        </authorList>
    </citation>
    <scope>NUCLEOTIDE SEQUENCE [LARGE SCALE GENOMIC DNA]</scope>
    <source>
        <strain evidence="1 2">MUSC 115</strain>
    </source>
</reference>
<evidence type="ECO:0000313" key="1">
    <source>
        <dbReference type="EMBL" id="KHK97529.1"/>
    </source>
</evidence>
<name>A0A0B2A204_9MICO</name>
<comment type="caution">
    <text evidence="1">The sequence shown here is derived from an EMBL/GenBank/DDBJ whole genome shotgun (WGS) entry which is preliminary data.</text>
</comment>
<dbReference type="RefSeq" id="WP_039399635.1">
    <property type="nucleotide sequence ID" value="NZ_JTDK01000010.1"/>
</dbReference>
<organism evidence="1 2">
    <name type="scientific">Microbacterium mangrovi</name>
    <dbReference type="NCBI Taxonomy" id="1348253"/>
    <lineage>
        <taxon>Bacteria</taxon>
        <taxon>Bacillati</taxon>
        <taxon>Actinomycetota</taxon>
        <taxon>Actinomycetes</taxon>
        <taxon>Micrococcales</taxon>
        <taxon>Microbacteriaceae</taxon>
        <taxon>Microbacterium</taxon>
    </lineage>
</organism>
<dbReference type="AlphaFoldDB" id="A0A0B2A204"/>
<dbReference type="Proteomes" id="UP000031030">
    <property type="component" value="Unassembled WGS sequence"/>
</dbReference>
<sequence>MNPESVVLLDFSRAETAHLSVIVRDFIELLDDSPADDPALARLVPSAYPDDDDAADEYRALTEADLLDSRRADARTVIDMLGPIDPAVLDSEAAHDVAPIAIDGVRLPAWLRTLAAVRLVLASRLGITSDDDRPVDDPRYGVYEWLAYRLDQLIEAASAQA</sequence>
<accession>A0A0B2A204</accession>
<proteinExistence type="predicted"/>
<gene>
    <name evidence="1" type="ORF">LK09_12380</name>
</gene>
<dbReference type="OrthoDB" id="3268479at2"/>
<dbReference type="STRING" id="1348253.LK09_12380"/>
<protein>
    <submittedName>
        <fullName evidence="1">Uncharacterized protein</fullName>
    </submittedName>
</protein>
<dbReference type="InterPro" id="IPR018561">
    <property type="entry name" value="AosR"/>
</dbReference>